<reference evidence="1 2" key="1">
    <citation type="journal article" date="2010" name="Nature">
        <title>Genome sequencing and analysis of the model grass Brachypodium distachyon.</title>
        <authorList>
            <consortium name="International Brachypodium Initiative"/>
        </authorList>
    </citation>
    <scope>NUCLEOTIDE SEQUENCE [LARGE SCALE GENOMIC DNA]</scope>
    <source>
        <strain evidence="1 2">Bd21</strain>
    </source>
</reference>
<dbReference type="InParanoid" id="A0A2K2DG86"/>
<evidence type="ECO:0000313" key="1">
    <source>
        <dbReference type="EMBL" id="PNT73280.1"/>
    </source>
</evidence>
<accession>A0A2K2DG86</accession>
<dbReference type="Proteomes" id="UP000008810">
    <property type="component" value="Chromosome 2"/>
</dbReference>
<name>A0A2K2DG86_BRADI</name>
<dbReference type="EnsemblPlants" id="PNT73280">
    <property type="protein sequence ID" value="PNT73280"/>
    <property type="gene ID" value="BRADI_2g56412v3"/>
</dbReference>
<keyword evidence="3" id="KW-1185">Reference proteome</keyword>
<dbReference type="Gramene" id="PNT73280">
    <property type="protein sequence ID" value="PNT73280"/>
    <property type="gene ID" value="BRADI_2g56412v3"/>
</dbReference>
<dbReference type="AlphaFoldDB" id="A0A2K2DG86"/>
<dbReference type="Gramene" id="PNT73278">
    <property type="protein sequence ID" value="PNT73278"/>
    <property type="gene ID" value="BRADI_2g56412v3"/>
</dbReference>
<organism evidence="1">
    <name type="scientific">Brachypodium distachyon</name>
    <name type="common">Purple false brome</name>
    <name type="synonym">Trachynia distachya</name>
    <dbReference type="NCBI Taxonomy" id="15368"/>
    <lineage>
        <taxon>Eukaryota</taxon>
        <taxon>Viridiplantae</taxon>
        <taxon>Streptophyta</taxon>
        <taxon>Embryophyta</taxon>
        <taxon>Tracheophyta</taxon>
        <taxon>Spermatophyta</taxon>
        <taxon>Magnoliopsida</taxon>
        <taxon>Liliopsida</taxon>
        <taxon>Poales</taxon>
        <taxon>Poaceae</taxon>
        <taxon>BOP clade</taxon>
        <taxon>Pooideae</taxon>
        <taxon>Stipodae</taxon>
        <taxon>Brachypodieae</taxon>
        <taxon>Brachypodium</taxon>
    </lineage>
</organism>
<dbReference type="EnsemblPlants" id="PNT73279">
    <property type="protein sequence ID" value="PNT73279"/>
    <property type="gene ID" value="BRADI_2g56412v3"/>
</dbReference>
<sequence length="78" mass="9065">MWSSDMARCNVAALYRVSMWLRHVKLPTHISCLLHMTPSLHLRPWTWRCRHMETACSLSLSDFSLCTVDHGYNMLGSN</sequence>
<proteinExistence type="predicted"/>
<evidence type="ECO:0000313" key="2">
    <source>
        <dbReference type="EnsemblPlants" id="PNT73278"/>
    </source>
</evidence>
<gene>
    <name evidence="1" type="ORF">BRADI_2g56412v3</name>
</gene>
<dbReference type="EMBL" id="CM000881">
    <property type="protein sequence ID" value="PNT73280.1"/>
    <property type="molecule type" value="Genomic_DNA"/>
</dbReference>
<dbReference type="Gramene" id="PNT73279">
    <property type="protein sequence ID" value="PNT73279"/>
    <property type="gene ID" value="BRADI_2g56412v3"/>
</dbReference>
<protein>
    <submittedName>
        <fullName evidence="1 2">Uncharacterized protein</fullName>
    </submittedName>
</protein>
<dbReference type="EMBL" id="CM000881">
    <property type="protein sequence ID" value="PNT73279.1"/>
    <property type="molecule type" value="Genomic_DNA"/>
</dbReference>
<evidence type="ECO:0000313" key="3">
    <source>
        <dbReference type="Proteomes" id="UP000008810"/>
    </source>
</evidence>
<reference evidence="1" key="2">
    <citation type="submission" date="2017-06" db="EMBL/GenBank/DDBJ databases">
        <title>WGS assembly of Brachypodium distachyon.</title>
        <authorList>
            <consortium name="The International Brachypodium Initiative"/>
            <person name="Lucas S."/>
            <person name="Harmon-Smith M."/>
            <person name="Lail K."/>
            <person name="Tice H."/>
            <person name="Grimwood J."/>
            <person name="Bruce D."/>
            <person name="Barry K."/>
            <person name="Shu S."/>
            <person name="Lindquist E."/>
            <person name="Wang M."/>
            <person name="Pitluck S."/>
            <person name="Vogel J.P."/>
            <person name="Garvin D.F."/>
            <person name="Mockler T.C."/>
            <person name="Schmutz J."/>
            <person name="Rokhsar D."/>
            <person name="Bevan M.W."/>
        </authorList>
    </citation>
    <scope>NUCLEOTIDE SEQUENCE</scope>
    <source>
        <strain evidence="1">Bd21</strain>
    </source>
</reference>
<dbReference type="EnsemblPlants" id="PNT73278">
    <property type="protein sequence ID" value="PNT73278"/>
    <property type="gene ID" value="BRADI_2g56412v3"/>
</dbReference>
<reference evidence="2" key="3">
    <citation type="submission" date="2018-08" db="UniProtKB">
        <authorList>
            <consortium name="EnsemblPlants"/>
        </authorList>
    </citation>
    <scope>IDENTIFICATION</scope>
    <source>
        <strain evidence="2">cv. Bd21</strain>
    </source>
</reference>
<dbReference type="EMBL" id="CM000881">
    <property type="protein sequence ID" value="PNT73278.1"/>
    <property type="molecule type" value="Genomic_DNA"/>
</dbReference>